<dbReference type="InterPro" id="IPR005119">
    <property type="entry name" value="LysR_subst-bd"/>
</dbReference>
<dbReference type="Pfam" id="PF00126">
    <property type="entry name" value="HTH_1"/>
    <property type="match status" value="1"/>
</dbReference>
<evidence type="ECO:0000259" key="5">
    <source>
        <dbReference type="PROSITE" id="PS50931"/>
    </source>
</evidence>
<organism evidence="6 7">
    <name type="scientific">Sphingobium boeckii</name>
    <dbReference type="NCBI Taxonomy" id="1082345"/>
    <lineage>
        <taxon>Bacteria</taxon>
        <taxon>Pseudomonadati</taxon>
        <taxon>Pseudomonadota</taxon>
        <taxon>Alphaproteobacteria</taxon>
        <taxon>Sphingomonadales</taxon>
        <taxon>Sphingomonadaceae</taxon>
        <taxon>Sphingobium</taxon>
    </lineage>
</organism>
<proteinExistence type="inferred from homology"/>
<dbReference type="InterPro" id="IPR036388">
    <property type="entry name" value="WH-like_DNA-bd_sf"/>
</dbReference>
<keyword evidence="2" id="KW-0805">Transcription regulation</keyword>
<keyword evidence="4" id="KW-0804">Transcription</keyword>
<dbReference type="Pfam" id="PF03466">
    <property type="entry name" value="LysR_substrate"/>
    <property type="match status" value="1"/>
</dbReference>
<dbReference type="AlphaFoldDB" id="A0A7W9EGK5"/>
<evidence type="ECO:0000256" key="2">
    <source>
        <dbReference type="ARBA" id="ARBA00023015"/>
    </source>
</evidence>
<dbReference type="InterPro" id="IPR000847">
    <property type="entry name" value="LysR_HTH_N"/>
</dbReference>
<dbReference type="PANTHER" id="PTHR30537">
    <property type="entry name" value="HTH-TYPE TRANSCRIPTIONAL REGULATOR"/>
    <property type="match status" value="1"/>
</dbReference>
<dbReference type="Gene3D" id="3.40.190.290">
    <property type="match status" value="1"/>
</dbReference>
<evidence type="ECO:0000313" key="6">
    <source>
        <dbReference type="EMBL" id="MBB5686811.1"/>
    </source>
</evidence>
<dbReference type="GO" id="GO:0006351">
    <property type="term" value="P:DNA-templated transcription"/>
    <property type="evidence" value="ECO:0007669"/>
    <property type="project" value="TreeGrafter"/>
</dbReference>
<accession>A0A7W9EGK5</accession>
<dbReference type="Proteomes" id="UP000549617">
    <property type="component" value="Unassembled WGS sequence"/>
</dbReference>
<dbReference type="GO" id="GO:0043565">
    <property type="term" value="F:sequence-specific DNA binding"/>
    <property type="evidence" value="ECO:0007669"/>
    <property type="project" value="TreeGrafter"/>
</dbReference>
<protein>
    <submittedName>
        <fullName evidence="6">Molybdate transport repressor ModE-like protein</fullName>
    </submittedName>
</protein>
<evidence type="ECO:0000256" key="1">
    <source>
        <dbReference type="ARBA" id="ARBA00009437"/>
    </source>
</evidence>
<keyword evidence="3" id="KW-0238">DNA-binding</keyword>
<reference evidence="6 7" key="1">
    <citation type="submission" date="2020-08" db="EMBL/GenBank/DDBJ databases">
        <title>Genomic Encyclopedia of Type Strains, Phase IV (KMG-IV): sequencing the most valuable type-strain genomes for metagenomic binning, comparative biology and taxonomic classification.</title>
        <authorList>
            <person name="Goeker M."/>
        </authorList>
    </citation>
    <scope>NUCLEOTIDE SEQUENCE [LARGE SCALE GENOMIC DNA]</scope>
    <source>
        <strain evidence="6 7">DSM 25079</strain>
    </source>
</reference>
<dbReference type="SUPFAM" id="SSF53850">
    <property type="entry name" value="Periplasmic binding protein-like II"/>
    <property type="match status" value="1"/>
</dbReference>
<sequence>MSILPQWDDLRLFLAIARAGRMTAAARQVGLDQTTLARRLNALEAVVGSKLAERSPRGIRLTEAGGALVAFAERMEAEVSAATHMLGGLDAAVSGTVRLATPEAFGTFLLAPHVPRLSALHPELHLELSPQSRLVSLVNREADIAITLNRPPKGKIVAKRLVDYRIGLYASRDYLAAHGAITNADQAAAHPFAWYIDDMLELPELRYLREIMADARPVFRSSSIAAQQAAVAAGLGLGLLHVFAAEADERLIRILPEQVEIIRSYWMVMHADQQKLPRIRAVVDFLNDLVARNRASF</sequence>
<gene>
    <name evidence="6" type="ORF">FHS49_002835</name>
</gene>
<dbReference type="InterPro" id="IPR058163">
    <property type="entry name" value="LysR-type_TF_proteobact-type"/>
</dbReference>
<name>A0A7W9EGK5_9SPHN</name>
<dbReference type="PROSITE" id="PS50931">
    <property type="entry name" value="HTH_LYSR"/>
    <property type="match status" value="1"/>
</dbReference>
<dbReference type="Gene3D" id="1.10.10.10">
    <property type="entry name" value="Winged helix-like DNA-binding domain superfamily/Winged helix DNA-binding domain"/>
    <property type="match status" value="1"/>
</dbReference>
<comment type="similarity">
    <text evidence="1">Belongs to the LysR transcriptional regulatory family.</text>
</comment>
<dbReference type="GO" id="GO:0003700">
    <property type="term" value="F:DNA-binding transcription factor activity"/>
    <property type="evidence" value="ECO:0007669"/>
    <property type="project" value="InterPro"/>
</dbReference>
<dbReference type="PANTHER" id="PTHR30537:SF3">
    <property type="entry name" value="TRANSCRIPTIONAL REGULATORY PROTEIN"/>
    <property type="match status" value="1"/>
</dbReference>
<dbReference type="RefSeq" id="WP_246350718.1">
    <property type="nucleotide sequence ID" value="NZ_JACIJC010000004.1"/>
</dbReference>
<dbReference type="SUPFAM" id="SSF46785">
    <property type="entry name" value="Winged helix' DNA-binding domain"/>
    <property type="match status" value="1"/>
</dbReference>
<dbReference type="InterPro" id="IPR036390">
    <property type="entry name" value="WH_DNA-bd_sf"/>
</dbReference>
<evidence type="ECO:0000256" key="3">
    <source>
        <dbReference type="ARBA" id="ARBA00023125"/>
    </source>
</evidence>
<evidence type="ECO:0000256" key="4">
    <source>
        <dbReference type="ARBA" id="ARBA00023163"/>
    </source>
</evidence>
<feature type="domain" description="HTH lysR-type" evidence="5">
    <location>
        <begin position="5"/>
        <end position="62"/>
    </location>
</feature>
<keyword evidence="7" id="KW-1185">Reference proteome</keyword>
<evidence type="ECO:0000313" key="7">
    <source>
        <dbReference type="Proteomes" id="UP000549617"/>
    </source>
</evidence>
<comment type="caution">
    <text evidence="6">The sequence shown here is derived from an EMBL/GenBank/DDBJ whole genome shotgun (WGS) entry which is preliminary data.</text>
</comment>
<dbReference type="EMBL" id="JACIJC010000004">
    <property type="protein sequence ID" value="MBB5686811.1"/>
    <property type="molecule type" value="Genomic_DNA"/>
</dbReference>